<evidence type="ECO:0000313" key="1">
    <source>
        <dbReference type="EMBL" id="QBG35964.1"/>
    </source>
</evidence>
<gene>
    <name evidence="1" type="ORF">EMK97_09690</name>
</gene>
<dbReference type="EMBL" id="CP034759">
    <property type="protein sequence ID" value="QBG35964.1"/>
    <property type="molecule type" value="Genomic_DNA"/>
</dbReference>
<evidence type="ECO:0000313" key="2">
    <source>
        <dbReference type="Proteomes" id="UP000290244"/>
    </source>
</evidence>
<evidence type="ECO:0008006" key="3">
    <source>
        <dbReference type="Google" id="ProtNLM"/>
    </source>
</evidence>
<dbReference type="InterPro" id="IPR046257">
    <property type="entry name" value="DUF6290"/>
</dbReference>
<dbReference type="KEGG" id="lsd:EMK97_09690"/>
<organism evidence="1 2">
    <name type="scientific">Litorilituus sediminis</name>
    <dbReference type="NCBI Taxonomy" id="718192"/>
    <lineage>
        <taxon>Bacteria</taxon>
        <taxon>Pseudomonadati</taxon>
        <taxon>Pseudomonadota</taxon>
        <taxon>Gammaproteobacteria</taxon>
        <taxon>Alteromonadales</taxon>
        <taxon>Colwelliaceae</taxon>
        <taxon>Litorilituus</taxon>
    </lineage>
</organism>
<accession>A0A4P6P3U9</accession>
<sequence length="101" mass="11643">MEKSRKFSIQLPENEYRFLKQIAAMQNTTMAQLIRTAWFEKANSLSAMEDIETKLSALQDLAKETAKSEQLGELFKENAKRQKRLYQKLIDIEKALGGKSC</sequence>
<protein>
    <recommendedName>
        <fullName evidence="3">Ribbon-helix-helix protein CopG domain-containing protein</fullName>
    </recommendedName>
</protein>
<dbReference type="AlphaFoldDB" id="A0A4P6P3U9"/>
<proteinExistence type="predicted"/>
<dbReference type="Proteomes" id="UP000290244">
    <property type="component" value="Chromosome"/>
</dbReference>
<keyword evidence="2" id="KW-1185">Reference proteome</keyword>
<name>A0A4P6P3U9_9GAMM</name>
<dbReference type="RefSeq" id="WP_130601652.1">
    <property type="nucleotide sequence ID" value="NZ_CP034759.1"/>
</dbReference>
<dbReference type="Pfam" id="PF19807">
    <property type="entry name" value="DUF6290"/>
    <property type="match status" value="1"/>
</dbReference>
<reference evidence="1 2" key="1">
    <citation type="submission" date="2018-12" db="EMBL/GenBank/DDBJ databases">
        <title>Complete genome of Litorilituus sediminis.</title>
        <authorList>
            <person name="Liu A."/>
            <person name="Rong J."/>
        </authorList>
    </citation>
    <scope>NUCLEOTIDE SEQUENCE [LARGE SCALE GENOMIC DNA]</scope>
    <source>
        <strain evidence="1 2">JCM 17549</strain>
    </source>
</reference>